<keyword evidence="6" id="KW-0378">Hydrolase</keyword>
<keyword evidence="1" id="KW-0004">4Fe-4S</keyword>
<evidence type="ECO:0000256" key="2">
    <source>
        <dbReference type="ARBA" id="ARBA00022723"/>
    </source>
</evidence>
<gene>
    <name evidence="6" type="ORF">GW534_06400</name>
</gene>
<dbReference type="PANTHER" id="PTHR10359">
    <property type="entry name" value="A/G-SPECIFIC ADENINE GLYCOSYLASE/ENDONUCLEASE III"/>
    <property type="match status" value="1"/>
</dbReference>
<protein>
    <submittedName>
        <fullName evidence="6">Endonuclease III domain-containing protein</fullName>
    </submittedName>
</protein>
<accession>A0ABX0A1U6</accession>
<name>A0ABX0A1U6_9BACI</name>
<dbReference type="Gene3D" id="1.10.340.30">
    <property type="entry name" value="Hypothetical protein, domain 2"/>
    <property type="match status" value="1"/>
</dbReference>
<dbReference type="Pfam" id="PF00730">
    <property type="entry name" value="HhH-GPD"/>
    <property type="match status" value="1"/>
</dbReference>
<keyword evidence="3" id="KW-0408">Iron</keyword>
<evidence type="ECO:0000313" key="7">
    <source>
        <dbReference type="Proteomes" id="UP000743899"/>
    </source>
</evidence>
<keyword evidence="4" id="KW-0411">Iron-sulfur</keyword>
<dbReference type="Proteomes" id="UP000743899">
    <property type="component" value="Unassembled WGS sequence"/>
</dbReference>
<dbReference type="RefSeq" id="WP_161920235.1">
    <property type="nucleotide sequence ID" value="NZ_JAACYS010000021.1"/>
</dbReference>
<dbReference type="InterPro" id="IPR023170">
    <property type="entry name" value="HhH_base_excis_C"/>
</dbReference>
<evidence type="ECO:0000256" key="4">
    <source>
        <dbReference type="ARBA" id="ARBA00023014"/>
    </source>
</evidence>
<reference evidence="6 7" key="1">
    <citation type="submission" date="2020-01" db="EMBL/GenBank/DDBJ databases">
        <title>A novel Bacillus sp. from Pasinler.</title>
        <authorList>
            <person name="Adiguzel A."/>
            <person name="Ay H."/>
            <person name="Baltaci M.O."/>
        </authorList>
    </citation>
    <scope>NUCLEOTIDE SEQUENCE [LARGE SCALE GENOMIC DNA]</scope>
    <source>
        <strain evidence="6 7">P1</strain>
    </source>
</reference>
<dbReference type="PIRSF" id="PIRSF001435">
    <property type="entry name" value="Nth"/>
    <property type="match status" value="1"/>
</dbReference>
<dbReference type="CDD" id="cd00056">
    <property type="entry name" value="ENDO3c"/>
    <property type="match status" value="1"/>
</dbReference>
<dbReference type="SUPFAM" id="SSF48150">
    <property type="entry name" value="DNA-glycosylase"/>
    <property type="match status" value="1"/>
</dbReference>
<dbReference type="InterPro" id="IPR003265">
    <property type="entry name" value="HhH-GPD_domain"/>
</dbReference>
<evidence type="ECO:0000313" key="6">
    <source>
        <dbReference type="EMBL" id="NCU17401.1"/>
    </source>
</evidence>
<keyword evidence="6" id="KW-0540">Nuclease</keyword>
<evidence type="ECO:0000256" key="1">
    <source>
        <dbReference type="ARBA" id="ARBA00022485"/>
    </source>
</evidence>
<dbReference type="InterPro" id="IPR011257">
    <property type="entry name" value="DNA_glycosylase"/>
</dbReference>
<dbReference type="Gene3D" id="1.10.1670.10">
    <property type="entry name" value="Helix-hairpin-Helix base-excision DNA repair enzymes (C-terminal)"/>
    <property type="match status" value="1"/>
</dbReference>
<sequence length="212" mass="25406">MTSIYPLIFDKLYTYYGPQYWWPADTTFEMMIGAILVQNTNWHNVEKALTRLRPFLQPNQLERLETDELAQLIRPSGFYNVKAKRIKAFMQWFKKYDYKIEKVNQLDLKTLRRELLGIYGIGKETADCMLVYAFEKPIFIVDQYCRRLFYRIGLDMPKDYDAFRKLVESELPNNLQIYNEFHALIVEHGKVHCRKNPRCEACPLIRICNQRI</sequence>
<evidence type="ECO:0000256" key="3">
    <source>
        <dbReference type="ARBA" id="ARBA00023004"/>
    </source>
</evidence>
<keyword evidence="7" id="KW-1185">Reference proteome</keyword>
<dbReference type="EMBL" id="JAACYS010000021">
    <property type="protein sequence ID" value="NCU17401.1"/>
    <property type="molecule type" value="Genomic_DNA"/>
</dbReference>
<evidence type="ECO:0000259" key="5">
    <source>
        <dbReference type="SMART" id="SM00478"/>
    </source>
</evidence>
<dbReference type="SMART" id="SM00478">
    <property type="entry name" value="ENDO3c"/>
    <property type="match status" value="1"/>
</dbReference>
<keyword evidence="2" id="KW-0479">Metal-binding</keyword>
<proteinExistence type="predicted"/>
<dbReference type="PANTHER" id="PTHR10359:SF19">
    <property type="entry name" value="DNA REPAIR GLYCOSYLASE MJ1434-RELATED"/>
    <property type="match status" value="1"/>
</dbReference>
<dbReference type="GO" id="GO:0004519">
    <property type="term" value="F:endonuclease activity"/>
    <property type="evidence" value="ECO:0007669"/>
    <property type="project" value="UniProtKB-KW"/>
</dbReference>
<organism evidence="6 7">
    <name type="scientific">Pallidibacillus pasinlerensis</name>
    <dbReference type="NCBI Taxonomy" id="2703818"/>
    <lineage>
        <taxon>Bacteria</taxon>
        <taxon>Bacillati</taxon>
        <taxon>Bacillota</taxon>
        <taxon>Bacilli</taxon>
        <taxon>Bacillales</taxon>
        <taxon>Bacillaceae</taxon>
        <taxon>Pallidibacillus</taxon>
    </lineage>
</organism>
<keyword evidence="6" id="KW-0255">Endonuclease</keyword>
<feature type="domain" description="HhH-GPD" evidence="5">
    <location>
        <begin position="36"/>
        <end position="191"/>
    </location>
</feature>
<comment type="caution">
    <text evidence="6">The sequence shown here is derived from an EMBL/GenBank/DDBJ whole genome shotgun (WGS) entry which is preliminary data.</text>
</comment>